<dbReference type="PANTHER" id="PTHR43304:SF1">
    <property type="entry name" value="PAC DOMAIN-CONTAINING PROTEIN"/>
    <property type="match status" value="1"/>
</dbReference>
<evidence type="ECO:0000256" key="5">
    <source>
        <dbReference type="ARBA" id="ARBA00022777"/>
    </source>
</evidence>
<dbReference type="SUPFAM" id="SSF55785">
    <property type="entry name" value="PYP-like sensor domain (PAS domain)"/>
    <property type="match status" value="2"/>
</dbReference>
<dbReference type="Proteomes" id="UP001204376">
    <property type="component" value="Unassembled WGS sequence"/>
</dbReference>
<dbReference type="Gene3D" id="1.10.287.130">
    <property type="match status" value="1"/>
</dbReference>
<dbReference type="EC" id="2.7.13.3" evidence="2"/>
<organism evidence="8 9">
    <name type="scientific">Mucilaginibacter aquariorum</name>
    <dbReference type="NCBI Taxonomy" id="2967225"/>
    <lineage>
        <taxon>Bacteria</taxon>
        <taxon>Pseudomonadati</taxon>
        <taxon>Bacteroidota</taxon>
        <taxon>Sphingobacteriia</taxon>
        <taxon>Sphingobacteriales</taxon>
        <taxon>Sphingobacteriaceae</taxon>
        <taxon>Mucilaginibacter</taxon>
    </lineage>
</organism>
<dbReference type="PANTHER" id="PTHR43304">
    <property type="entry name" value="PHYTOCHROME-LIKE PROTEIN CPH1"/>
    <property type="match status" value="1"/>
</dbReference>
<dbReference type="InterPro" id="IPR036890">
    <property type="entry name" value="HATPase_C_sf"/>
</dbReference>
<keyword evidence="9" id="KW-1185">Reference proteome</keyword>
<dbReference type="InterPro" id="IPR005467">
    <property type="entry name" value="His_kinase_dom"/>
</dbReference>
<feature type="domain" description="Histidine kinase" evidence="6">
    <location>
        <begin position="276"/>
        <end position="484"/>
    </location>
</feature>
<dbReference type="InterPro" id="IPR000014">
    <property type="entry name" value="PAS"/>
</dbReference>
<evidence type="ECO:0000313" key="8">
    <source>
        <dbReference type="EMBL" id="MCQ6956318.1"/>
    </source>
</evidence>
<dbReference type="SUPFAM" id="SSF55874">
    <property type="entry name" value="ATPase domain of HSP90 chaperone/DNA topoisomerase II/histidine kinase"/>
    <property type="match status" value="1"/>
</dbReference>
<dbReference type="SUPFAM" id="SSF47384">
    <property type="entry name" value="Homodimeric domain of signal transducing histidine kinase"/>
    <property type="match status" value="1"/>
</dbReference>
<dbReference type="PRINTS" id="PR00344">
    <property type="entry name" value="BCTRLSENSOR"/>
</dbReference>
<sequence length="484" mass="55844">MSLFESYLFDNDTPNLAQVINTANAGVWELDDLTKKVRWSIGFYRILGYEPGEIECSYSNFTDNLIYYEDKSIFLKSVNDTQHNQLDVVYIRLLTKSGYEWFQSNTQKHSDKLTGTIINIHQFKVSQFKLTTDNRLVTETNQLVNLGRWEIDVAANKLYLSNEALDIFELKQHITEIEQLVSFFEPHNQSQINSAIQTCITNCRPFDFDLKMITARNNAIWVKLKAVANIDHYGKCFVIKGIIQNIDHSKQNENKLKSSLNIVNQKNKRLENFAYIVSHNLRSYIGNLQIMVNLHEETDEDRPEVFGHIKTISSTLNTMIEHLNEIIKIDSEKDNAKTLIEFDLLFKNIVGALQTNIEAAHATVSYDFSKCRSVEYLPAYLESIFHNLLTNALKYRHPERDAIIRCESKFENGHCYLIFEDNGLGIDMERYGSKIFGLYQTFHRNSDAQGIGLYITRNQIEALGGEINVESTLNVGTRFIIKLV</sequence>
<evidence type="ECO:0000256" key="2">
    <source>
        <dbReference type="ARBA" id="ARBA00012438"/>
    </source>
</evidence>
<dbReference type="InterPro" id="IPR035965">
    <property type="entry name" value="PAS-like_dom_sf"/>
</dbReference>
<dbReference type="GO" id="GO:0016301">
    <property type="term" value="F:kinase activity"/>
    <property type="evidence" value="ECO:0007669"/>
    <property type="project" value="UniProtKB-KW"/>
</dbReference>
<gene>
    <name evidence="8" type="ORF">NPE20_00020</name>
</gene>
<accession>A0ABT1SX61</accession>
<name>A0ABT1SX61_9SPHI</name>
<evidence type="ECO:0000259" key="6">
    <source>
        <dbReference type="PROSITE" id="PS50109"/>
    </source>
</evidence>
<evidence type="ECO:0000256" key="1">
    <source>
        <dbReference type="ARBA" id="ARBA00000085"/>
    </source>
</evidence>
<dbReference type="Gene3D" id="3.30.565.10">
    <property type="entry name" value="Histidine kinase-like ATPase, C-terminal domain"/>
    <property type="match status" value="1"/>
</dbReference>
<evidence type="ECO:0000313" key="9">
    <source>
        <dbReference type="Proteomes" id="UP001204376"/>
    </source>
</evidence>
<dbReference type="EMBL" id="JANHOH010000001">
    <property type="protein sequence ID" value="MCQ6956318.1"/>
    <property type="molecule type" value="Genomic_DNA"/>
</dbReference>
<comment type="catalytic activity">
    <reaction evidence="1">
        <text>ATP + protein L-histidine = ADP + protein N-phospho-L-histidine.</text>
        <dbReference type="EC" id="2.7.13.3"/>
    </reaction>
</comment>
<keyword evidence="4" id="KW-0808">Transferase</keyword>
<dbReference type="Pfam" id="PF02518">
    <property type="entry name" value="HATPase_c"/>
    <property type="match status" value="1"/>
</dbReference>
<comment type="caution">
    <text evidence="8">The sequence shown here is derived from an EMBL/GenBank/DDBJ whole genome shotgun (WGS) entry which is preliminary data.</text>
</comment>
<dbReference type="Gene3D" id="3.30.450.20">
    <property type="entry name" value="PAS domain"/>
    <property type="match status" value="2"/>
</dbReference>
<protein>
    <recommendedName>
        <fullName evidence="2">histidine kinase</fullName>
        <ecNumber evidence="2">2.7.13.3</ecNumber>
    </recommendedName>
</protein>
<dbReference type="InterPro" id="IPR036097">
    <property type="entry name" value="HisK_dim/P_sf"/>
</dbReference>
<evidence type="ECO:0000256" key="4">
    <source>
        <dbReference type="ARBA" id="ARBA00022679"/>
    </source>
</evidence>
<dbReference type="InterPro" id="IPR004358">
    <property type="entry name" value="Sig_transdc_His_kin-like_C"/>
</dbReference>
<evidence type="ECO:0000259" key="7">
    <source>
        <dbReference type="PROSITE" id="PS50112"/>
    </source>
</evidence>
<evidence type="ECO:0000256" key="3">
    <source>
        <dbReference type="ARBA" id="ARBA00022553"/>
    </source>
</evidence>
<keyword evidence="5 8" id="KW-0418">Kinase</keyword>
<dbReference type="InterPro" id="IPR052162">
    <property type="entry name" value="Sensor_kinase/Photoreceptor"/>
</dbReference>
<proteinExistence type="predicted"/>
<dbReference type="PROSITE" id="PS50109">
    <property type="entry name" value="HIS_KIN"/>
    <property type="match status" value="1"/>
</dbReference>
<dbReference type="RefSeq" id="WP_256536537.1">
    <property type="nucleotide sequence ID" value="NZ_JANHOH010000001.1"/>
</dbReference>
<keyword evidence="3" id="KW-0597">Phosphoprotein</keyword>
<dbReference type="PROSITE" id="PS50112">
    <property type="entry name" value="PAS"/>
    <property type="match status" value="1"/>
</dbReference>
<dbReference type="SMART" id="SM00387">
    <property type="entry name" value="HATPase_c"/>
    <property type="match status" value="1"/>
</dbReference>
<feature type="domain" description="PAS" evidence="7">
    <location>
        <begin position="12"/>
        <end position="54"/>
    </location>
</feature>
<dbReference type="InterPro" id="IPR003594">
    <property type="entry name" value="HATPase_dom"/>
</dbReference>
<reference evidence="8 9" key="1">
    <citation type="submission" date="2022-07" db="EMBL/GenBank/DDBJ databases">
        <title>Mucilaginibacter sp. JC4.</title>
        <authorList>
            <person name="Le V."/>
            <person name="Ko S.-R."/>
            <person name="Ahn C.-Y."/>
            <person name="Oh H.-M."/>
        </authorList>
    </citation>
    <scope>NUCLEOTIDE SEQUENCE [LARGE SCALE GENOMIC DNA]</scope>
    <source>
        <strain evidence="8 9">JC4</strain>
    </source>
</reference>